<dbReference type="CDD" id="cd02393">
    <property type="entry name" value="KH-I_PNPase"/>
    <property type="match status" value="1"/>
</dbReference>
<reference evidence="10 11" key="1">
    <citation type="submission" date="2020-07" db="EMBL/GenBank/DDBJ databases">
        <title>Transfer of Campylobacter canadensis to the novel genus Avispirillum gen. nov., that also includes two novel species recovered from migratory waterfowl: Avispirillum anseris sp. nov. and Avispirillum brantae sp. nov.</title>
        <authorList>
            <person name="Miller W.G."/>
            <person name="Chapman M.H."/>
            <person name="Yee E."/>
            <person name="Inglis G.D."/>
        </authorList>
    </citation>
    <scope>NUCLEOTIDE SEQUENCE [LARGE SCALE GENOMIC DNA]</scope>
    <source>
        <strain evidence="10 11">L283</strain>
    </source>
</reference>
<comment type="catalytic activity">
    <reaction evidence="7">
        <text>RNA(n+1) + phosphate = RNA(n) + a ribonucleoside 5'-diphosphate</text>
        <dbReference type="Rhea" id="RHEA:22096"/>
        <dbReference type="Rhea" id="RHEA-COMP:14527"/>
        <dbReference type="Rhea" id="RHEA-COMP:17342"/>
        <dbReference type="ChEBI" id="CHEBI:43474"/>
        <dbReference type="ChEBI" id="CHEBI:57930"/>
        <dbReference type="ChEBI" id="CHEBI:140395"/>
        <dbReference type="EC" id="2.7.7.8"/>
    </reaction>
</comment>
<evidence type="ECO:0000256" key="1">
    <source>
        <dbReference type="ARBA" id="ARBA00007404"/>
    </source>
</evidence>
<evidence type="ECO:0000256" key="2">
    <source>
        <dbReference type="ARBA" id="ARBA00022490"/>
    </source>
</evidence>
<dbReference type="SMART" id="SM00316">
    <property type="entry name" value="S1"/>
    <property type="match status" value="1"/>
</dbReference>
<dbReference type="SUPFAM" id="SSF50249">
    <property type="entry name" value="Nucleic acid-binding proteins"/>
    <property type="match status" value="1"/>
</dbReference>
<evidence type="ECO:0000256" key="7">
    <source>
        <dbReference type="HAMAP-Rule" id="MF_01595"/>
    </source>
</evidence>
<dbReference type="EC" id="2.7.7.8" evidence="7"/>
<comment type="caution">
    <text evidence="10">The sequence shown here is derived from an EMBL/GenBank/DDBJ whole genome shotgun (WGS) entry which is preliminary data.</text>
</comment>
<dbReference type="Pfam" id="PF03726">
    <property type="entry name" value="PNPase"/>
    <property type="match status" value="1"/>
</dbReference>
<dbReference type="PROSITE" id="PS50126">
    <property type="entry name" value="S1"/>
    <property type="match status" value="1"/>
</dbReference>
<dbReference type="InterPro" id="IPR027408">
    <property type="entry name" value="PNPase/RNase_PH_dom_sf"/>
</dbReference>
<dbReference type="CDD" id="cd11364">
    <property type="entry name" value="RNase_PH_PNPase_2"/>
    <property type="match status" value="1"/>
</dbReference>
<dbReference type="Pfam" id="PF01138">
    <property type="entry name" value="RNase_PH"/>
    <property type="match status" value="2"/>
</dbReference>
<evidence type="ECO:0000256" key="6">
    <source>
        <dbReference type="ARBA" id="ARBA00022884"/>
    </source>
</evidence>
<dbReference type="InterPro" id="IPR036612">
    <property type="entry name" value="KH_dom_type_1_sf"/>
</dbReference>
<evidence type="ECO:0000256" key="8">
    <source>
        <dbReference type="SAM" id="Coils"/>
    </source>
</evidence>
<keyword evidence="4 7" id="KW-0548">Nucleotidyltransferase</keyword>
<dbReference type="SUPFAM" id="SSF46915">
    <property type="entry name" value="Polynucleotide phosphorylase/guanosine pentaphosphate synthase (PNPase/GPSI), domain 3"/>
    <property type="match status" value="1"/>
</dbReference>
<feature type="binding site" evidence="7">
    <location>
        <position position="492"/>
    </location>
    <ligand>
        <name>Mg(2+)</name>
        <dbReference type="ChEBI" id="CHEBI:18420"/>
    </ligand>
</feature>
<keyword evidence="8" id="KW-0175">Coiled coil</keyword>
<keyword evidence="11" id="KW-1185">Reference proteome</keyword>
<keyword evidence="6 7" id="KW-0694">RNA-binding</keyword>
<accession>A0ABS7WTJ9</accession>
<comment type="function">
    <text evidence="7">Involved in mRNA degradation. Catalyzes the phosphorolysis of single-stranded polyribonucleotides processively in the 3'- to 5'-direction.</text>
</comment>
<dbReference type="EMBL" id="JACGBB010000032">
    <property type="protein sequence ID" value="MBZ7988105.1"/>
    <property type="molecule type" value="Genomic_DNA"/>
</dbReference>
<dbReference type="Gene3D" id="2.40.50.140">
    <property type="entry name" value="Nucleic acid-binding proteins"/>
    <property type="match status" value="1"/>
</dbReference>
<dbReference type="InterPro" id="IPR015847">
    <property type="entry name" value="ExoRNase_PH_dom2"/>
</dbReference>
<dbReference type="GO" id="GO:0004654">
    <property type="term" value="F:polyribonucleotide nucleotidyltransferase activity"/>
    <property type="evidence" value="ECO:0007669"/>
    <property type="project" value="UniProtKB-EC"/>
</dbReference>
<feature type="domain" description="S1 motif" evidence="9">
    <location>
        <begin position="626"/>
        <end position="686"/>
    </location>
</feature>
<dbReference type="InterPro" id="IPR012340">
    <property type="entry name" value="NA-bd_OB-fold"/>
</dbReference>
<dbReference type="InterPro" id="IPR015848">
    <property type="entry name" value="PNPase_PH_RNA-bd_bac/org-type"/>
</dbReference>
<evidence type="ECO:0000259" key="9">
    <source>
        <dbReference type="PROSITE" id="PS50126"/>
    </source>
</evidence>
<dbReference type="Pfam" id="PF00013">
    <property type="entry name" value="KH_1"/>
    <property type="match status" value="1"/>
</dbReference>
<dbReference type="Proteomes" id="UP000786183">
    <property type="component" value="Unassembled WGS sequence"/>
</dbReference>
<gene>
    <name evidence="7" type="primary">pnp</name>
    <name evidence="10" type="ORF">AVCANL283_08375</name>
</gene>
<dbReference type="InterPro" id="IPR036456">
    <property type="entry name" value="PNPase_PH_RNA-bd_sf"/>
</dbReference>
<feature type="binding site" evidence="7">
    <location>
        <position position="486"/>
    </location>
    <ligand>
        <name>Mg(2+)</name>
        <dbReference type="ChEBI" id="CHEBI:18420"/>
    </ligand>
</feature>
<comment type="similarity">
    <text evidence="1 7">Belongs to the polyribonucleotide nucleotidyltransferase family.</text>
</comment>
<dbReference type="InterPro" id="IPR012162">
    <property type="entry name" value="PNPase"/>
</dbReference>
<dbReference type="SUPFAM" id="SSF54791">
    <property type="entry name" value="Eukaryotic type KH-domain (KH-domain type I)"/>
    <property type="match status" value="1"/>
</dbReference>
<evidence type="ECO:0000313" key="10">
    <source>
        <dbReference type="EMBL" id="MBZ7988105.1"/>
    </source>
</evidence>
<dbReference type="PANTHER" id="PTHR11252:SF0">
    <property type="entry name" value="POLYRIBONUCLEOTIDE NUCLEOTIDYLTRANSFERASE 1, MITOCHONDRIAL"/>
    <property type="match status" value="1"/>
</dbReference>
<dbReference type="SUPFAM" id="SSF55666">
    <property type="entry name" value="Ribonuclease PH domain 2-like"/>
    <property type="match status" value="2"/>
</dbReference>
<dbReference type="InterPro" id="IPR036345">
    <property type="entry name" value="ExoRNase_PH_dom2_sf"/>
</dbReference>
<protein>
    <recommendedName>
        <fullName evidence="7">Polyribonucleotide nucleotidyltransferase</fullName>
        <ecNumber evidence="7">2.7.7.8</ecNumber>
    </recommendedName>
    <alternativeName>
        <fullName evidence="7">Polynucleotide phosphorylase</fullName>
        <shortName evidence="7">PNPase</shortName>
    </alternativeName>
</protein>
<dbReference type="NCBIfam" id="NF008805">
    <property type="entry name" value="PRK11824.1"/>
    <property type="match status" value="1"/>
</dbReference>
<name>A0ABS7WTJ9_9BACT</name>
<dbReference type="HAMAP" id="MF_01595">
    <property type="entry name" value="PNPase"/>
    <property type="match status" value="1"/>
</dbReference>
<dbReference type="SUPFAM" id="SSF54211">
    <property type="entry name" value="Ribosomal protein S5 domain 2-like"/>
    <property type="match status" value="2"/>
</dbReference>
<dbReference type="RefSeq" id="WP_224325569.1">
    <property type="nucleotide sequence ID" value="NZ_JACGBB010000032.1"/>
</dbReference>
<dbReference type="PANTHER" id="PTHR11252">
    <property type="entry name" value="POLYRIBONUCLEOTIDE NUCLEOTIDYLTRANSFERASE"/>
    <property type="match status" value="1"/>
</dbReference>
<comment type="cofactor">
    <cofactor evidence="7">
        <name>Mg(2+)</name>
        <dbReference type="ChEBI" id="CHEBI:18420"/>
    </cofactor>
</comment>
<dbReference type="NCBIfam" id="TIGR03591">
    <property type="entry name" value="polynuc_phos"/>
    <property type="match status" value="1"/>
</dbReference>
<keyword evidence="7" id="KW-0479">Metal-binding</keyword>
<dbReference type="InterPro" id="IPR004088">
    <property type="entry name" value="KH_dom_type_1"/>
</dbReference>
<evidence type="ECO:0000313" key="11">
    <source>
        <dbReference type="Proteomes" id="UP000786183"/>
    </source>
</evidence>
<dbReference type="PIRSF" id="PIRSF005499">
    <property type="entry name" value="PNPase"/>
    <property type="match status" value="1"/>
</dbReference>
<organism evidence="10 11">
    <name type="scientific">Campylobacter canadensis</name>
    <dbReference type="NCBI Taxonomy" id="449520"/>
    <lineage>
        <taxon>Bacteria</taxon>
        <taxon>Pseudomonadati</taxon>
        <taxon>Campylobacterota</taxon>
        <taxon>Epsilonproteobacteria</taxon>
        <taxon>Campylobacterales</taxon>
        <taxon>Campylobacteraceae</taxon>
        <taxon>Campylobacter</taxon>
    </lineage>
</organism>
<dbReference type="Pfam" id="PF03725">
    <property type="entry name" value="RNase_PH_C"/>
    <property type="match status" value="2"/>
</dbReference>
<proteinExistence type="inferred from homology"/>
<evidence type="ECO:0000256" key="4">
    <source>
        <dbReference type="ARBA" id="ARBA00022695"/>
    </source>
</evidence>
<dbReference type="Pfam" id="PF00575">
    <property type="entry name" value="S1"/>
    <property type="match status" value="1"/>
</dbReference>
<dbReference type="Gene3D" id="3.30.230.70">
    <property type="entry name" value="GHMP Kinase, N-terminal domain"/>
    <property type="match status" value="2"/>
</dbReference>
<evidence type="ECO:0000256" key="5">
    <source>
        <dbReference type="ARBA" id="ARBA00022842"/>
    </source>
</evidence>
<dbReference type="PROSITE" id="PS50084">
    <property type="entry name" value="KH_TYPE_1"/>
    <property type="match status" value="1"/>
</dbReference>
<keyword evidence="2 7" id="KW-0963">Cytoplasm</keyword>
<comment type="subcellular location">
    <subcellularLocation>
        <location evidence="7">Cytoplasm</location>
    </subcellularLocation>
</comment>
<dbReference type="SMART" id="SM00322">
    <property type="entry name" value="KH"/>
    <property type="match status" value="1"/>
</dbReference>
<dbReference type="InterPro" id="IPR001247">
    <property type="entry name" value="ExoRNase_PH_dom1"/>
</dbReference>
<keyword evidence="5 7" id="KW-0460">Magnesium</keyword>
<evidence type="ECO:0000256" key="3">
    <source>
        <dbReference type="ARBA" id="ARBA00022679"/>
    </source>
</evidence>
<feature type="coiled-coil region" evidence="8">
    <location>
        <begin position="182"/>
        <end position="221"/>
    </location>
</feature>
<keyword evidence="3 7" id="KW-0808">Transferase</keyword>
<dbReference type="Gene3D" id="3.30.1370.10">
    <property type="entry name" value="K Homology domain, type 1"/>
    <property type="match status" value="1"/>
</dbReference>
<dbReference type="InterPro" id="IPR003029">
    <property type="entry name" value="S1_domain"/>
</dbReference>
<sequence length="686" mass="75625">MKKSIIINNKELIFDLDLVAKQANASVLLTCGKTVLLASVAREDSKVSEDFLPLTVSYVEKTYAAGKIPGGFVKRETKPSEAETLTARIIDRTLRPLFADGYLYPTHIVVMLLSCELDVDLQPLALYAASAALSLSDIEVKNPAVGIRIAKDANNEFIINPTLSELENSSLDLFVSGAADELLMIEMKANETNDSMNELSEEELIKALNLAKNEISKISAEYKKVFYEHKKSFEFDLKAPSQNADIYEFLEKNYLKEVKQAINNLAKSERNSELNKIADEILQNNPEFNPEELNYELHKFKKSIVRKQILNEKIRADGRGLDEVRPISILTNILPNAHGSCLFTRGQTQALVVATLGSANDAQTIENLTLKNSSLEKFMFNYNFPGFCVGEASALKAPSRRELGHGNLAKRALSSSVSKNYPHTIRLVSEILESNGSSSMASVCGGSLALKAAGVDSKKLVAGVAMGLIVEDDNFAVLTDIMGLEDHDGDMDFKVAGSKDGITAMQMDIKLGGISPHILELALEKAKNARLHILDIMQKANDEIVVNYDILPKLSIFKIHPNDIPELIGQGGKTIKDIIEKFEISIDIDRDKEEVTLSGQKVEEAKEYIFANVLKKHRKKVEFNVGEEYKGIVKKIAPFGAFVSLKDGVDGLLHSSKIKNLNLKEGDELNVVVSEIKDNKVGLNLV</sequence>
<dbReference type="InterPro" id="IPR004087">
    <property type="entry name" value="KH_dom"/>
</dbReference>
<dbReference type="InterPro" id="IPR020568">
    <property type="entry name" value="Ribosomal_Su5_D2-typ_SF"/>
</dbReference>